<keyword evidence="4" id="KW-1133">Transmembrane helix</keyword>
<feature type="transmembrane region" description="Helical" evidence="4">
    <location>
        <begin position="289"/>
        <end position="307"/>
    </location>
</feature>
<dbReference type="STRING" id="1195236.CTER_1794"/>
<dbReference type="Gene3D" id="6.10.340.10">
    <property type="match status" value="1"/>
</dbReference>
<evidence type="ECO:0000256" key="2">
    <source>
        <dbReference type="ARBA" id="ARBA00022553"/>
    </source>
</evidence>
<feature type="transmembrane region" description="Helical" evidence="4">
    <location>
        <begin position="12"/>
        <end position="35"/>
    </location>
</feature>
<keyword evidence="2" id="KW-0597">Phosphoprotein</keyword>
<keyword evidence="4" id="KW-0812">Transmembrane</keyword>
<dbReference type="RefSeq" id="WP_004625248.1">
    <property type="nucleotide sequence ID" value="NZ_AORV01000028.1"/>
</dbReference>
<dbReference type="InterPro" id="IPR036890">
    <property type="entry name" value="HATPase_C_sf"/>
</dbReference>
<sequence>MNILQTNLKNSIFGRLVITFLIIIIPIYGLAIYMYNWGLSTVKIEISKSTIAQVSFYLEGLEKEIERMKTLQYDCLNDENLNKLAIRSQIMSIYESTESMRQLQQRLVTIRNSSVYIKNVSAHILPINRTISSNSGLDDLNVEKFKDIRVPAGLGGAQIISYKGGLYLSTLQKRDLLGSNPLYSIEIELDEDVFRQALTQFNTYNGSGSILISIVDKGIISNQKDVGNTYEIKNIIDKINTDTDSGTEYVNIQQKGYYVVHARSTYLNMILLKYIPQEYVMKPIKNFNIWVWVFSVAVIIIILIYSFSTYKFMHKPLVQLVKSFRKVESGDLQVAITHDSNSEFGYLYKRFNDMVKNLNNLIDQVYNQRILMQRAELKQLQSQINPHFLYNSLFMINTMASIGDENLVPFSRYLGEYFRFVTRNSADYIPLIDEINHAKVYTNIQLMRFAKRLRVDFGECPEKYHNIKVPRLILQPIIENAFEHGIERKKNSGIVSVYFEENDKQLNIIVEDNGNDMTDEGLSDLKKALENTTEDLEITGILNINRRIKLVFGENSGLAVSRSEMGGLKVILKIIVSGGDEIVQNVDR</sequence>
<feature type="domain" description="HAMP" evidence="5">
    <location>
        <begin position="311"/>
        <end position="363"/>
    </location>
</feature>
<evidence type="ECO:0000313" key="7">
    <source>
        <dbReference type="Proteomes" id="UP000014155"/>
    </source>
</evidence>
<dbReference type="GO" id="GO:0000155">
    <property type="term" value="F:phosphorelay sensor kinase activity"/>
    <property type="evidence" value="ECO:0007669"/>
    <property type="project" value="InterPro"/>
</dbReference>
<dbReference type="CDD" id="cd06225">
    <property type="entry name" value="HAMP"/>
    <property type="match status" value="1"/>
</dbReference>
<name>S0FPH1_RUMCE</name>
<dbReference type="SUPFAM" id="SSF55874">
    <property type="entry name" value="ATPase domain of HSP90 chaperone/DNA topoisomerase II/histidine kinase"/>
    <property type="match status" value="1"/>
</dbReference>
<dbReference type="PATRIC" id="fig|1195236.3.peg.2116"/>
<comment type="subcellular location">
    <subcellularLocation>
        <location evidence="1">Membrane</location>
    </subcellularLocation>
</comment>
<dbReference type="PANTHER" id="PTHR34220">
    <property type="entry name" value="SENSOR HISTIDINE KINASE YPDA"/>
    <property type="match status" value="1"/>
</dbReference>
<dbReference type="PANTHER" id="PTHR34220:SF7">
    <property type="entry name" value="SENSOR HISTIDINE KINASE YPDA"/>
    <property type="match status" value="1"/>
</dbReference>
<dbReference type="AlphaFoldDB" id="S0FPH1"/>
<protein>
    <submittedName>
        <fullName evidence="6">Signal transduction histidine kinase LytS</fullName>
    </submittedName>
</protein>
<accession>S0FPH1</accession>
<dbReference type="GO" id="GO:0016020">
    <property type="term" value="C:membrane"/>
    <property type="evidence" value="ECO:0007669"/>
    <property type="project" value="UniProtKB-SubCell"/>
</dbReference>
<dbReference type="PROSITE" id="PS50885">
    <property type="entry name" value="HAMP"/>
    <property type="match status" value="1"/>
</dbReference>
<dbReference type="SMART" id="SM00304">
    <property type="entry name" value="HAMP"/>
    <property type="match status" value="1"/>
</dbReference>
<dbReference type="eggNOG" id="COG2972">
    <property type="taxonomic scope" value="Bacteria"/>
</dbReference>
<reference evidence="6 7" key="1">
    <citation type="journal article" date="2013" name="Genome Announc.">
        <title>Draft Genome Sequence of the Cellulolytic, Mesophilic, Anaerobic Bacterium Clostridium termitidis Strain CT1112 (DSM 5398).</title>
        <authorList>
            <person name="Lal S."/>
            <person name="Ramachandran U."/>
            <person name="Zhang X."/>
            <person name="Munir R."/>
            <person name="Sparling R."/>
            <person name="Levin D.B."/>
        </authorList>
    </citation>
    <scope>NUCLEOTIDE SEQUENCE [LARGE SCALE GENOMIC DNA]</scope>
    <source>
        <strain evidence="6 7">CT1112</strain>
    </source>
</reference>
<evidence type="ECO:0000259" key="5">
    <source>
        <dbReference type="PROSITE" id="PS50885"/>
    </source>
</evidence>
<gene>
    <name evidence="6" type="ORF">CTER_1794</name>
</gene>
<keyword evidence="3" id="KW-0808">Transferase</keyword>
<dbReference type="InterPro" id="IPR050640">
    <property type="entry name" value="Bact_2-comp_sensor_kinase"/>
</dbReference>
<comment type="caution">
    <text evidence="6">The sequence shown here is derived from an EMBL/GenBank/DDBJ whole genome shotgun (WGS) entry which is preliminary data.</text>
</comment>
<keyword evidence="6" id="KW-0418">Kinase</keyword>
<dbReference type="Gene3D" id="3.30.565.10">
    <property type="entry name" value="Histidine kinase-like ATPase, C-terminal domain"/>
    <property type="match status" value="1"/>
</dbReference>
<dbReference type="Pfam" id="PF00672">
    <property type="entry name" value="HAMP"/>
    <property type="match status" value="1"/>
</dbReference>
<keyword evidence="4" id="KW-0472">Membrane</keyword>
<dbReference type="SUPFAM" id="SSF158472">
    <property type="entry name" value="HAMP domain-like"/>
    <property type="match status" value="1"/>
</dbReference>
<evidence type="ECO:0000256" key="1">
    <source>
        <dbReference type="ARBA" id="ARBA00004370"/>
    </source>
</evidence>
<keyword evidence="7" id="KW-1185">Reference proteome</keyword>
<dbReference type="Pfam" id="PF06580">
    <property type="entry name" value="His_kinase"/>
    <property type="match status" value="1"/>
</dbReference>
<evidence type="ECO:0000256" key="4">
    <source>
        <dbReference type="SAM" id="Phobius"/>
    </source>
</evidence>
<dbReference type="InterPro" id="IPR010559">
    <property type="entry name" value="Sig_transdc_His_kin_internal"/>
</dbReference>
<dbReference type="InterPro" id="IPR003660">
    <property type="entry name" value="HAMP_dom"/>
</dbReference>
<evidence type="ECO:0000256" key="3">
    <source>
        <dbReference type="ARBA" id="ARBA00022679"/>
    </source>
</evidence>
<dbReference type="Proteomes" id="UP000014155">
    <property type="component" value="Unassembled WGS sequence"/>
</dbReference>
<proteinExistence type="predicted"/>
<dbReference type="EMBL" id="AORV01000028">
    <property type="protein sequence ID" value="EMS72256.1"/>
    <property type="molecule type" value="Genomic_DNA"/>
</dbReference>
<evidence type="ECO:0000313" key="6">
    <source>
        <dbReference type="EMBL" id="EMS72256.1"/>
    </source>
</evidence>
<organism evidence="6 7">
    <name type="scientific">Ruminiclostridium cellobioparum subsp. termitidis CT1112</name>
    <dbReference type="NCBI Taxonomy" id="1195236"/>
    <lineage>
        <taxon>Bacteria</taxon>
        <taxon>Bacillati</taxon>
        <taxon>Bacillota</taxon>
        <taxon>Clostridia</taxon>
        <taxon>Eubacteriales</taxon>
        <taxon>Oscillospiraceae</taxon>
        <taxon>Ruminiclostridium</taxon>
    </lineage>
</organism>